<evidence type="ECO:0000313" key="1">
    <source>
        <dbReference type="EMBL" id="GAD55392.1"/>
    </source>
</evidence>
<accession>U2Z2W4</accession>
<name>U2Z2W4_9RHOB</name>
<gene>
    <name evidence="1" type="ORF">MBELCI_1444</name>
</gene>
<reference evidence="1" key="1">
    <citation type="journal article" date="2013" name="Genome Announc.">
        <title>Draft Genome Sequence of Loktanella cinnabarina LL-001T, Isolated from Deep-Sea Floor Sediment.</title>
        <authorList>
            <person name="Nishi S."/>
            <person name="Tsubouchi T."/>
            <person name="Takaki Y."/>
            <person name="Koyanagi R."/>
            <person name="Satoh N."/>
            <person name="Maruyama T."/>
            <person name="Hatada Y."/>
        </authorList>
    </citation>
    <scope>NUCLEOTIDE SEQUENCE [LARGE SCALE GENOMIC DNA]</scope>
    <source>
        <strain evidence="1">LL-001</strain>
    </source>
</reference>
<sequence length="43" mass="4710">MLICLVGPETYEALRGKSIGALACRLRPGCAERRDAAFRCANR</sequence>
<keyword evidence="2" id="KW-1185">Reference proteome</keyword>
<proteinExistence type="predicted"/>
<protein>
    <submittedName>
        <fullName evidence="1">Uncharacterized protein</fullName>
    </submittedName>
</protein>
<dbReference type="Proteomes" id="UP000016566">
    <property type="component" value="Unassembled WGS sequence"/>
</dbReference>
<dbReference type="AlphaFoldDB" id="U2Z2W4"/>
<evidence type="ECO:0000313" key="2">
    <source>
        <dbReference type="Proteomes" id="UP000016566"/>
    </source>
</evidence>
<organism evidence="1 2">
    <name type="scientific">Limimaricola cinnabarinus LL-001</name>
    <dbReference type="NCBI Taxonomy" id="1337093"/>
    <lineage>
        <taxon>Bacteria</taxon>
        <taxon>Pseudomonadati</taxon>
        <taxon>Pseudomonadota</taxon>
        <taxon>Alphaproteobacteria</taxon>
        <taxon>Rhodobacterales</taxon>
        <taxon>Paracoccaceae</taxon>
        <taxon>Limimaricola</taxon>
    </lineage>
</organism>
<comment type="caution">
    <text evidence="1">The sequence shown here is derived from an EMBL/GenBank/DDBJ whole genome shotgun (WGS) entry which is preliminary data.</text>
</comment>
<dbReference type="STRING" id="1337093.MBELCI_1444"/>
<dbReference type="EMBL" id="BATB01000014">
    <property type="protein sequence ID" value="GAD55392.1"/>
    <property type="molecule type" value="Genomic_DNA"/>
</dbReference>